<evidence type="ECO:0000256" key="1">
    <source>
        <dbReference type="SAM" id="SignalP"/>
    </source>
</evidence>
<dbReference type="AlphaFoldDB" id="A0A0L8FWE9"/>
<accession>A0A0L8FWE9</accession>
<feature type="chain" id="PRO_5005582633" description="EGF-like domain-containing protein" evidence="1">
    <location>
        <begin position="20"/>
        <end position="87"/>
    </location>
</feature>
<name>A0A0L8FWE9_OCTBM</name>
<dbReference type="EMBL" id="KQ425751">
    <property type="protein sequence ID" value="KOF69027.1"/>
    <property type="molecule type" value="Genomic_DNA"/>
</dbReference>
<protein>
    <recommendedName>
        <fullName evidence="3">EGF-like domain-containing protein</fullName>
    </recommendedName>
</protein>
<evidence type="ECO:0000313" key="2">
    <source>
        <dbReference type="EMBL" id="KOF69027.1"/>
    </source>
</evidence>
<keyword evidence="1" id="KW-0732">Signal</keyword>
<sequence length="87" mass="10066">MHGMVKLVLLLICLSLASAVFPICPDGQVPRHCPNPCQSATCYGFRGAHCLPNYCGCYPMFFDNNGRQLDCQNRWYNRRFNYHNKYD</sequence>
<organism evidence="2">
    <name type="scientific">Octopus bimaculoides</name>
    <name type="common">California two-spotted octopus</name>
    <dbReference type="NCBI Taxonomy" id="37653"/>
    <lineage>
        <taxon>Eukaryota</taxon>
        <taxon>Metazoa</taxon>
        <taxon>Spiralia</taxon>
        <taxon>Lophotrochozoa</taxon>
        <taxon>Mollusca</taxon>
        <taxon>Cephalopoda</taxon>
        <taxon>Coleoidea</taxon>
        <taxon>Octopodiformes</taxon>
        <taxon>Octopoda</taxon>
        <taxon>Incirrata</taxon>
        <taxon>Octopodidae</taxon>
        <taxon>Octopus</taxon>
    </lineage>
</organism>
<feature type="signal peptide" evidence="1">
    <location>
        <begin position="1"/>
        <end position="19"/>
    </location>
</feature>
<proteinExistence type="predicted"/>
<gene>
    <name evidence="2" type="ORF">OCBIM_22005892mg</name>
</gene>
<reference evidence="2" key="1">
    <citation type="submission" date="2015-07" db="EMBL/GenBank/DDBJ databases">
        <title>MeaNS - Measles Nucleotide Surveillance Program.</title>
        <authorList>
            <person name="Tran T."/>
            <person name="Druce J."/>
        </authorList>
    </citation>
    <scope>NUCLEOTIDE SEQUENCE</scope>
    <source>
        <strain evidence="2">UCB-OBI-ISO-001</strain>
        <tissue evidence="2">Gonad</tissue>
    </source>
</reference>
<evidence type="ECO:0008006" key="3">
    <source>
        <dbReference type="Google" id="ProtNLM"/>
    </source>
</evidence>